<dbReference type="PRINTS" id="PR00690">
    <property type="entry name" value="ADHESNFAMILY"/>
</dbReference>
<comment type="similarity">
    <text evidence="1 4">Belongs to the bacterial solute-binding protein 9 family.</text>
</comment>
<name>A0AAE7E3V7_9BACT</name>
<dbReference type="GO" id="GO:0046872">
    <property type="term" value="F:metal ion binding"/>
    <property type="evidence" value="ECO:0007669"/>
    <property type="project" value="InterPro"/>
</dbReference>
<dbReference type="InterPro" id="IPR006129">
    <property type="entry name" value="AdhesinB"/>
</dbReference>
<dbReference type="EMBL" id="CP053840">
    <property type="protein sequence ID" value="QKF66789.1"/>
    <property type="molecule type" value="Genomic_DNA"/>
</dbReference>
<dbReference type="Pfam" id="PF01297">
    <property type="entry name" value="ZnuA"/>
    <property type="match status" value="1"/>
</dbReference>
<evidence type="ECO:0000256" key="3">
    <source>
        <dbReference type="ARBA" id="ARBA00022729"/>
    </source>
</evidence>
<dbReference type="PANTHER" id="PTHR42953:SF3">
    <property type="entry name" value="HIGH-AFFINITY ZINC UPTAKE SYSTEM PROTEIN ZNUA"/>
    <property type="match status" value="1"/>
</dbReference>
<accession>A0AAE7E3V7</accession>
<keyword evidence="6" id="KW-1185">Reference proteome</keyword>
<protein>
    <submittedName>
        <fullName evidence="5">Zinc ABC transporter, periplasmic substrate-binding protein</fullName>
    </submittedName>
</protein>
<dbReference type="PANTHER" id="PTHR42953">
    <property type="entry name" value="HIGH-AFFINITY ZINC UPTAKE SYSTEM PROTEIN ZNUA-RELATED"/>
    <property type="match status" value="1"/>
</dbReference>
<dbReference type="InterPro" id="IPR006128">
    <property type="entry name" value="Lipoprotein_PsaA-like"/>
</dbReference>
<gene>
    <name evidence="5" type="primary">znuA</name>
    <name evidence="5" type="ORF">AVENP_1235</name>
</gene>
<keyword evidence="3" id="KW-0732">Signal</keyword>
<dbReference type="SUPFAM" id="SSF53807">
    <property type="entry name" value="Helical backbone' metal receptor"/>
    <property type="match status" value="1"/>
</dbReference>
<dbReference type="InterPro" id="IPR006127">
    <property type="entry name" value="ZnuA-like"/>
</dbReference>
<evidence type="ECO:0000256" key="4">
    <source>
        <dbReference type="RuleBase" id="RU003512"/>
    </source>
</evidence>
<sequence>MLKKILGLSILASTMLFAKITVTTTIYPLYSVVKEVGGNNVTLNNLIPFGTEPHEFEPNPKDMAILSKSDIFITSGEVMEPWSVKIIKSMDIENKTYDMSKHVKLATHKEFDDGKTYDPHYWLSFDNYIKMIKNIETLLIEKDIVNKEVYEKNASIYLEKITALQKEYQVLKTCKNKKVVVNHDAFGYLANDYGITQYSISGMSPDEKPSAKQIADLIKIVKTEKINTVFFEEFASDKTAKTIAQEANVKTDALRPVENITQEENTKNIGFIDIMSANLIKLKSAMNCQ</sequence>
<dbReference type="RefSeq" id="WP_128358697.1">
    <property type="nucleotide sequence ID" value="NZ_CP053840.1"/>
</dbReference>
<dbReference type="Proteomes" id="UP000503482">
    <property type="component" value="Chromosome"/>
</dbReference>
<reference evidence="5 6" key="1">
    <citation type="submission" date="2020-05" db="EMBL/GenBank/DDBJ databases">
        <title>Complete genome sequencing of Campylobacter and Arcobacter type strains.</title>
        <authorList>
            <person name="Miller W.G."/>
            <person name="Yee E."/>
        </authorList>
    </citation>
    <scope>NUCLEOTIDE SEQUENCE [LARGE SCALE GENOMIC DNA]</scope>
    <source>
        <strain evidence="5 6">LMG 26156</strain>
    </source>
</reference>
<keyword evidence="2 4" id="KW-0813">Transport</keyword>
<dbReference type="KEGG" id="avp:AVENP_1235"/>
<dbReference type="PRINTS" id="PR00691">
    <property type="entry name" value="ADHESINB"/>
</dbReference>
<evidence type="ECO:0000313" key="6">
    <source>
        <dbReference type="Proteomes" id="UP000503482"/>
    </source>
</evidence>
<evidence type="ECO:0000313" key="5">
    <source>
        <dbReference type="EMBL" id="QKF66789.1"/>
    </source>
</evidence>
<organism evidence="5 6">
    <name type="scientific">Arcobacter venerupis</name>
    <dbReference type="NCBI Taxonomy" id="1054033"/>
    <lineage>
        <taxon>Bacteria</taxon>
        <taxon>Pseudomonadati</taxon>
        <taxon>Campylobacterota</taxon>
        <taxon>Epsilonproteobacteria</taxon>
        <taxon>Campylobacterales</taxon>
        <taxon>Arcobacteraceae</taxon>
        <taxon>Arcobacter</taxon>
    </lineage>
</organism>
<proteinExistence type="inferred from homology"/>
<dbReference type="GO" id="GO:0030001">
    <property type="term" value="P:metal ion transport"/>
    <property type="evidence" value="ECO:0007669"/>
    <property type="project" value="InterPro"/>
</dbReference>
<dbReference type="Gene3D" id="3.40.50.1980">
    <property type="entry name" value="Nitrogenase molybdenum iron protein domain"/>
    <property type="match status" value="2"/>
</dbReference>
<dbReference type="AlphaFoldDB" id="A0AAE7E3V7"/>
<evidence type="ECO:0000256" key="2">
    <source>
        <dbReference type="ARBA" id="ARBA00022448"/>
    </source>
</evidence>
<dbReference type="InterPro" id="IPR050492">
    <property type="entry name" value="Bact_metal-bind_prot9"/>
</dbReference>
<dbReference type="GO" id="GO:0007155">
    <property type="term" value="P:cell adhesion"/>
    <property type="evidence" value="ECO:0007669"/>
    <property type="project" value="InterPro"/>
</dbReference>
<evidence type="ECO:0000256" key="1">
    <source>
        <dbReference type="ARBA" id="ARBA00011028"/>
    </source>
</evidence>